<comment type="similarity">
    <text evidence="2">Belongs to the LEG1 family.</text>
</comment>
<keyword evidence="7" id="KW-1185">Reference proteome</keyword>
<dbReference type="PANTHER" id="PTHR18820:SF1">
    <property type="entry name" value="PROTEIN LEG1 HOMOLOG"/>
    <property type="match status" value="1"/>
</dbReference>
<sequence length="363" mass="40066">METFTWVRLLIKGLTKQTSTIGQCISATVIENGMPILWGHTGTQLTDLPIENGVVNPDPWHFLHRLTLYRLMIAATDPYMGTMGPNPTDSPMWGLPLELAWMLTSGRLADPTAETTCGHQTGDTMCISTKSFWGCANYFVSAMPFLSAAQQGLMGPEIQVQLQIPVGVQDYCTTYADCSASFPDAMSKWDAFFKDLVTPADPTLPENERKDAVLGLFWAAQSSSIRSSSGCNARRNLFSSTELSFSNSWLNSAEYVAAARFQSNLENSVRFITPLPSRILLEGDVAPNIPDLSETENHILQIFNWMQSIDSLLAGRLVPTWQNAMCSVRTREEGRKMLENLLLDSTYATSSFLSIVTGMALSC</sequence>
<evidence type="ECO:0000256" key="1">
    <source>
        <dbReference type="ARBA" id="ARBA00004613"/>
    </source>
</evidence>
<evidence type="ECO:0008006" key="8">
    <source>
        <dbReference type="Google" id="ProtNLM"/>
    </source>
</evidence>
<dbReference type="AlphaFoldDB" id="A0A3P8WZM6"/>
<protein>
    <recommendedName>
        <fullName evidence="8">Protein LEG1 homolog</fullName>
    </recommendedName>
</protein>
<evidence type="ECO:0000256" key="3">
    <source>
        <dbReference type="ARBA" id="ARBA00022525"/>
    </source>
</evidence>
<evidence type="ECO:0000313" key="6">
    <source>
        <dbReference type="Ensembl" id="ENSCSEP00000030145.1"/>
    </source>
</evidence>
<reference evidence="6" key="2">
    <citation type="submission" date="2025-08" db="UniProtKB">
        <authorList>
            <consortium name="Ensembl"/>
        </authorList>
    </citation>
    <scope>IDENTIFICATION</scope>
</reference>
<dbReference type="Pfam" id="PF05612">
    <property type="entry name" value="Leg1"/>
    <property type="match status" value="1"/>
</dbReference>
<evidence type="ECO:0000256" key="4">
    <source>
        <dbReference type="ARBA" id="ARBA00022729"/>
    </source>
</evidence>
<keyword evidence="5" id="KW-0325">Glycoprotein</keyword>
<dbReference type="STRING" id="244447.ENSCSEP00000030145"/>
<comment type="subcellular location">
    <subcellularLocation>
        <location evidence="1">Secreted</location>
    </subcellularLocation>
</comment>
<dbReference type="Proteomes" id="UP000265120">
    <property type="component" value="Chromosome 7"/>
</dbReference>
<evidence type="ECO:0000256" key="2">
    <source>
        <dbReference type="ARBA" id="ARBA00009122"/>
    </source>
</evidence>
<dbReference type="FunCoup" id="A0A3P8WZM6">
    <property type="interactions" value="1078"/>
</dbReference>
<reference evidence="6 7" key="1">
    <citation type="journal article" date="2014" name="Nat. Genet.">
        <title>Whole-genome sequence of a flatfish provides insights into ZW sex chromosome evolution and adaptation to a benthic lifestyle.</title>
        <authorList>
            <person name="Chen S."/>
            <person name="Zhang G."/>
            <person name="Shao C."/>
            <person name="Huang Q."/>
            <person name="Liu G."/>
            <person name="Zhang P."/>
            <person name="Song W."/>
            <person name="An N."/>
            <person name="Chalopin D."/>
            <person name="Volff J.N."/>
            <person name="Hong Y."/>
            <person name="Li Q."/>
            <person name="Sha Z."/>
            <person name="Zhou H."/>
            <person name="Xie M."/>
            <person name="Yu Q."/>
            <person name="Liu Y."/>
            <person name="Xiang H."/>
            <person name="Wang N."/>
            <person name="Wu K."/>
            <person name="Yang C."/>
            <person name="Zhou Q."/>
            <person name="Liao X."/>
            <person name="Yang L."/>
            <person name="Hu Q."/>
            <person name="Zhang J."/>
            <person name="Meng L."/>
            <person name="Jin L."/>
            <person name="Tian Y."/>
            <person name="Lian J."/>
            <person name="Yang J."/>
            <person name="Miao G."/>
            <person name="Liu S."/>
            <person name="Liang Z."/>
            <person name="Yan F."/>
            <person name="Li Y."/>
            <person name="Sun B."/>
            <person name="Zhang H."/>
            <person name="Zhang J."/>
            <person name="Zhu Y."/>
            <person name="Du M."/>
            <person name="Zhao Y."/>
            <person name="Schartl M."/>
            <person name="Tang Q."/>
            <person name="Wang J."/>
        </authorList>
    </citation>
    <scope>NUCLEOTIDE SEQUENCE</scope>
</reference>
<keyword evidence="3" id="KW-0964">Secreted</keyword>
<dbReference type="InterPro" id="IPR008499">
    <property type="entry name" value="Leg1"/>
</dbReference>
<dbReference type="Ensembl" id="ENSCSET00000030549.1">
    <property type="protein sequence ID" value="ENSCSEP00000030145.1"/>
    <property type="gene ID" value="ENSCSEG00000019312.1"/>
</dbReference>
<proteinExistence type="inferred from homology"/>
<accession>A0A3P8WZM6</accession>
<reference evidence="6" key="3">
    <citation type="submission" date="2025-09" db="UniProtKB">
        <authorList>
            <consortium name="Ensembl"/>
        </authorList>
    </citation>
    <scope>IDENTIFICATION</scope>
</reference>
<dbReference type="GeneTree" id="ENSGT00390000004904"/>
<organism evidence="6 7">
    <name type="scientific">Cynoglossus semilaevis</name>
    <name type="common">Tongue sole</name>
    <dbReference type="NCBI Taxonomy" id="244447"/>
    <lineage>
        <taxon>Eukaryota</taxon>
        <taxon>Metazoa</taxon>
        <taxon>Chordata</taxon>
        <taxon>Craniata</taxon>
        <taxon>Vertebrata</taxon>
        <taxon>Euteleostomi</taxon>
        <taxon>Actinopterygii</taxon>
        <taxon>Neopterygii</taxon>
        <taxon>Teleostei</taxon>
        <taxon>Neoteleostei</taxon>
        <taxon>Acanthomorphata</taxon>
        <taxon>Carangaria</taxon>
        <taxon>Pleuronectiformes</taxon>
        <taxon>Pleuronectoidei</taxon>
        <taxon>Cynoglossidae</taxon>
        <taxon>Cynoglossinae</taxon>
        <taxon>Cynoglossus</taxon>
    </lineage>
</organism>
<dbReference type="OMA" id="PKLMDDW"/>
<keyword evidence="4" id="KW-0732">Signal</keyword>
<name>A0A3P8WZM6_CYNSE</name>
<evidence type="ECO:0000256" key="5">
    <source>
        <dbReference type="ARBA" id="ARBA00023180"/>
    </source>
</evidence>
<dbReference type="InParanoid" id="A0A3P8WZM6"/>
<dbReference type="PANTHER" id="PTHR18820">
    <property type="entry name" value="LEG1"/>
    <property type="match status" value="1"/>
</dbReference>
<dbReference type="GO" id="GO:0005615">
    <property type="term" value="C:extracellular space"/>
    <property type="evidence" value="ECO:0007669"/>
    <property type="project" value="TreeGrafter"/>
</dbReference>
<evidence type="ECO:0000313" key="7">
    <source>
        <dbReference type="Proteomes" id="UP000265120"/>
    </source>
</evidence>